<dbReference type="InterPro" id="IPR011009">
    <property type="entry name" value="Kinase-like_dom_sf"/>
</dbReference>
<evidence type="ECO:0000259" key="1">
    <source>
        <dbReference type="Pfam" id="PF01636"/>
    </source>
</evidence>
<organism evidence="2 3">
    <name type="scientific">Alteromonas arenosi</name>
    <dbReference type="NCBI Taxonomy" id="3055817"/>
    <lineage>
        <taxon>Bacteria</taxon>
        <taxon>Pseudomonadati</taxon>
        <taxon>Pseudomonadota</taxon>
        <taxon>Gammaproteobacteria</taxon>
        <taxon>Alteromonadales</taxon>
        <taxon>Alteromonadaceae</taxon>
        <taxon>Alteromonas/Salinimonas group</taxon>
        <taxon>Alteromonas</taxon>
    </lineage>
</organism>
<keyword evidence="3" id="KW-1185">Reference proteome</keyword>
<name>A0ABT7SV34_9ALTE</name>
<evidence type="ECO:0000313" key="2">
    <source>
        <dbReference type="EMBL" id="MDM7860053.1"/>
    </source>
</evidence>
<sequence length="284" mass="32482">MAKIHESSYERAERGTMITHSDLPQSLLDSLGFDTSAKLRPINESMINATYCISMDDEKFLLKKFYADDATARSRPNLLAIQRKVAKYGLAPNPVYLCQEQGLYAEEWVTPSVKPLAIESAETQMFALSRALFLTHQLPITTELLDIELVWQQYLSTVQGDISRFNAQIEQQLPLVNKILDAKHNFVFCHNDLALGHILNHEKPIVIDWEYASTGNRYFDIRSSMAINRLSDAKCEMLISEYSRLSGIPERTIRAGLNEIEPIVNLTYKLWYAAIDEHLKRVNE</sequence>
<gene>
    <name evidence="2" type="ORF">QTP81_05530</name>
</gene>
<accession>A0ABT7SV34</accession>
<dbReference type="Pfam" id="PF01636">
    <property type="entry name" value="APH"/>
    <property type="match status" value="1"/>
</dbReference>
<dbReference type="Proteomes" id="UP001234343">
    <property type="component" value="Unassembled WGS sequence"/>
</dbReference>
<protein>
    <submittedName>
        <fullName evidence="2">Phosphotransferase</fullName>
    </submittedName>
</protein>
<dbReference type="InterPro" id="IPR002575">
    <property type="entry name" value="Aminoglycoside_PTrfase"/>
</dbReference>
<dbReference type="SUPFAM" id="SSF56112">
    <property type="entry name" value="Protein kinase-like (PK-like)"/>
    <property type="match status" value="1"/>
</dbReference>
<evidence type="ECO:0000313" key="3">
    <source>
        <dbReference type="Proteomes" id="UP001234343"/>
    </source>
</evidence>
<reference evidence="2 3" key="1">
    <citation type="submission" date="2023-06" db="EMBL/GenBank/DDBJ databases">
        <title>Alteromonas sp. ASW11-36 isolated from intertidal sand.</title>
        <authorList>
            <person name="Li Y."/>
        </authorList>
    </citation>
    <scope>NUCLEOTIDE SEQUENCE [LARGE SCALE GENOMIC DNA]</scope>
    <source>
        <strain evidence="2 3">ASW11-36</strain>
    </source>
</reference>
<comment type="caution">
    <text evidence="2">The sequence shown here is derived from an EMBL/GenBank/DDBJ whole genome shotgun (WGS) entry which is preliminary data.</text>
</comment>
<feature type="domain" description="Aminoglycoside phosphotransferase" evidence="1">
    <location>
        <begin position="39"/>
        <end position="247"/>
    </location>
</feature>
<dbReference type="EMBL" id="JAUCBP010000006">
    <property type="protein sequence ID" value="MDM7860053.1"/>
    <property type="molecule type" value="Genomic_DNA"/>
</dbReference>
<dbReference type="RefSeq" id="WP_289364270.1">
    <property type="nucleotide sequence ID" value="NZ_JAUCBP010000006.1"/>
</dbReference>
<proteinExistence type="predicted"/>
<dbReference type="Gene3D" id="3.90.1200.10">
    <property type="match status" value="1"/>
</dbReference>